<dbReference type="EMBL" id="CP090893">
    <property type="protein sequence ID" value="ULU02130.1"/>
    <property type="molecule type" value="Genomic_DNA"/>
</dbReference>
<dbReference type="KEGG" id="cbr:CBG_10163"/>
<keyword evidence="4" id="KW-1185">Reference proteome</keyword>
<evidence type="ECO:0000313" key="1">
    <source>
        <dbReference type="EMBL" id="ULU02130.1"/>
    </source>
</evidence>
<dbReference type="Proteomes" id="UP000827892">
    <property type="component" value="Chromosome III"/>
</dbReference>
<dbReference type="EMBL" id="CP092622">
    <property type="protein sequence ID" value="UMM24752.1"/>
    <property type="molecule type" value="Genomic_DNA"/>
</dbReference>
<proteinExistence type="predicted"/>
<dbReference type="Proteomes" id="UP000829354">
    <property type="component" value="Chromosome III"/>
</dbReference>
<evidence type="ECO:0000313" key="2">
    <source>
        <dbReference type="EMBL" id="UMM24752.1"/>
    </source>
</evidence>
<accession>A0AAE9JDT1</accession>
<reference evidence="2 4" key="1">
    <citation type="submission" date="2022-04" db="EMBL/GenBank/DDBJ databases">
        <title>Chromosome-level reference genomes for two strains of Caenorhabditis briggsae: an improved platform for comparative genomics.</title>
        <authorList>
            <person name="Stevens L."/>
            <person name="Andersen E."/>
        </authorList>
    </citation>
    <scope>NUCLEOTIDE SEQUENCE [LARGE SCALE GENOMIC DNA]</scope>
    <source>
        <strain evidence="2">VX34</strain>
        <tissue evidence="2">Whole-organism</tissue>
    </source>
</reference>
<name>A0AAE9JDT1_CAEBR</name>
<evidence type="ECO:0000313" key="3">
    <source>
        <dbReference type="Proteomes" id="UP000827892"/>
    </source>
</evidence>
<reference evidence="1 3" key="2">
    <citation type="submission" date="2022-05" db="EMBL/GenBank/DDBJ databases">
        <title>Chromosome-level reference genomes for two strains of Caenorhabditis briggsae: an improved platform for comparative genomics.</title>
        <authorList>
            <person name="Stevens L."/>
            <person name="Andersen E.C."/>
        </authorList>
    </citation>
    <scope>NUCLEOTIDE SEQUENCE [LARGE SCALE GENOMIC DNA]</scope>
    <source>
        <strain evidence="1">QX1410_ONT</strain>
        <tissue evidence="1">Whole-organism</tissue>
    </source>
</reference>
<evidence type="ECO:0000313" key="4">
    <source>
        <dbReference type="Proteomes" id="UP000829354"/>
    </source>
</evidence>
<dbReference type="AlphaFoldDB" id="A0AAE9JDT1"/>
<sequence length="139" mass="16996">MSQSHRIRRRIRCLVIYIRIVGDFHRQILHQQHPMGYNPRNMEMEQLRKTMKKNWKIYHRLMKYHNLLIIQNDAWAALIEGNPDEEEKHKRYVESNGNYMEVLGDCLRTIRHCRRIYEATVREIIRRCPDSMLPLCLDH</sequence>
<organism evidence="2 4">
    <name type="scientific">Caenorhabditis briggsae</name>
    <dbReference type="NCBI Taxonomy" id="6238"/>
    <lineage>
        <taxon>Eukaryota</taxon>
        <taxon>Metazoa</taxon>
        <taxon>Ecdysozoa</taxon>
        <taxon>Nematoda</taxon>
        <taxon>Chromadorea</taxon>
        <taxon>Rhabditida</taxon>
        <taxon>Rhabditina</taxon>
        <taxon>Rhabditomorpha</taxon>
        <taxon>Rhabditoidea</taxon>
        <taxon>Rhabditidae</taxon>
        <taxon>Peloderinae</taxon>
        <taxon>Caenorhabditis</taxon>
    </lineage>
</organism>
<gene>
    <name evidence="1" type="ORF">L3Y34_002002</name>
    <name evidence="2" type="ORF">L5515_004837</name>
</gene>
<protein>
    <submittedName>
        <fullName evidence="2">Uncharacterized protein</fullName>
    </submittedName>
</protein>